<reference evidence="1 2" key="1">
    <citation type="journal article" date="2018" name="Sci. Data">
        <title>The draft genome sequence of cork oak.</title>
        <authorList>
            <person name="Ramos A.M."/>
            <person name="Usie A."/>
            <person name="Barbosa P."/>
            <person name="Barros P.M."/>
            <person name="Capote T."/>
            <person name="Chaves I."/>
            <person name="Simoes F."/>
            <person name="Abreu I."/>
            <person name="Carrasquinho I."/>
            <person name="Faro C."/>
            <person name="Guimaraes J.B."/>
            <person name="Mendonca D."/>
            <person name="Nobrega F."/>
            <person name="Rodrigues L."/>
            <person name="Saibo N.J.M."/>
            <person name="Varela M.C."/>
            <person name="Egas C."/>
            <person name="Matos J."/>
            <person name="Miguel C.M."/>
            <person name="Oliveira M.M."/>
            <person name="Ricardo C.P."/>
            <person name="Goncalves S."/>
        </authorList>
    </citation>
    <scope>NUCLEOTIDE SEQUENCE [LARGE SCALE GENOMIC DNA]</scope>
    <source>
        <strain evidence="2">cv. HL8</strain>
    </source>
</reference>
<evidence type="ECO:0000313" key="2">
    <source>
        <dbReference type="Proteomes" id="UP000237347"/>
    </source>
</evidence>
<comment type="caution">
    <text evidence="1">The sequence shown here is derived from an EMBL/GenBank/DDBJ whole genome shotgun (WGS) entry which is preliminary data.</text>
</comment>
<accession>A0AAW0ITG7</accession>
<dbReference type="EMBL" id="PKMF04000866">
    <property type="protein sequence ID" value="KAK7817704.1"/>
    <property type="molecule type" value="Genomic_DNA"/>
</dbReference>
<sequence>MDFGLWKFQKKLLKMFVEYSLRLAATLFSFLYHQALKLKGLCCERLEELPDAAMWLSIMVTHELETLRHVAAGSVHARHVVVTVFASGQNLHIKEQLGEDQFSQDLQCCASASWLSDLGIPSLRLWRKDLISFASNPSPTQDKFQGFPLVLTASIPESLPLSSGDALGLQRVQTYLH</sequence>
<keyword evidence="2" id="KW-1185">Reference proteome</keyword>
<gene>
    <name evidence="1" type="ORF">CFP56_042471</name>
</gene>
<protein>
    <submittedName>
        <fullName evidence="1">Uncharacterized protein</fullName>
    </submittedName>
</protein>
<dbReference type="AlphaFoldDB" id="A0AAW0ITG7"/>
<name>A0AAW0ITG7_QUESU</name>
<proteinExistence type="predicted"/>
<evidence type="ECO:0000313" key="1">
    <source>
        <dbReference type="EMBL" id="KAK7817704.1"/>
    </source>
</evidence>
<dbReference type="Proteomes" id="UP000237347">
    <property type="component" value="Unassembled WGS sequence"/>
</dbReference>
<organism evidence="1 2">
    <name type="scientific">Quercus suber</name>
    <name type="common">Cork oak</name>
    <dbReference type="NCBI Taxonomy" id="58331"/>
    <lineage>
        <taxon>Eukaryota</taxon>
        <taxon>Viridiplantae</taxon>
        <taxon>Streptophyta</taxon>
        <taxon>Embryophyta</taxon>
        <taxon>Tracheophyta</taxon>
        <taxon>Spermatophyta</taxon>
        <taxon>Magnoliopsida</taxon>
        <taxon>eudicotyledons</taxon>
        <taxon>Gunneridae</taxon>
        <taxon>Pentapetalae</taxon>
        <taxon>rosids</taxon>
        <taxon>fabids</taxon>
        <taxon>Fagales</taxon>
        <taxon>Fagaceae</taxon>
        <taxon>Quercus</taxon>
    </lineage>
</organism>